<evidence type="ECO:0000313" key="2">
    <source>
        <dbReference type="EMBL" id="ASS90836.1"/>
    </source>
</evidence>
<proteinExistence type="predicted"/>
<name>A0A223E6I0_9BACI</name>
<feature type="transmembrane region" description="Helical" evidence="1">
    <location>
        <begin position="38"/>
        <end position="63"/>
    </location>
</feature>
<dbReference type="Proteomes" id="UP000214606">
    <property type="component" value="Chromosome"/>
</dbReference>
<keyword evidence="1" id="KW-1133">Transmembrane helix</keyword>
<accession>A0A223E6I0</accession>
<protein>
    <recommendedName>
        <fullName evidence="4">Major facilitator superfamily (MFS) profile domain-containing protein</fullName>
    </recommendedName>
</protein>
<organism evidence="2 3">
    <name type="scientific">Aeribacillus pallidus</name>
    <dbReference type="NCBI Taxonomy" id="33936"/>
    <lineage>
        <taxon>Bacteria</taxon>
        <taxon>Bacillati</taxon>
        <taxon>Bacillota</taxon>
        <taxon>Bacilli</taxon>
        <taxon>Bacillales</taxon>
        <taxon>Bacillaceae</taxon>
        <taxon>Aeribacillus</taxon>
    </lineage>
</organism>
<sequence>MQIIGINAVNCFSFIPVYLYRYFGQNTQISLFSFGPMIFGYFSFANGMFLLSVLLLLGFLLVWSLKKQTTLLIVETGAKHKIN</sequence>
<reference evidence="2 3" key="1">
    <citation type="submission" date="2016-10" db="EMBL/GenBank/DDBJ databases">
        <title>The whole genome sequencing and assembly of Aeribacillus pallidus KCTC3564 strain.</title>
        <authorList>
            <person name="Lee Y.-J."/>
            <person name="Park M.-K."/>
            <person name="Yi H."/>
            <person name="Bahn Y.-S."/>
            <person name="Kim J.F."/>
            <person name="Lee D.-W."/>
        </authorList>
    </citation>
    <scope>NUCLEOTIDE SEQUENCE [LARGE SCALE GENOMIC DNA]</scope>
    <source>
        <strain evidence="2 3">KCTC3564</strain>
    </source>
</reference>
<dbReference type="AlphaFoldDB" id="A0A223E6I0"/>
<keyword evidence="1" id="KW-0812">Transmembrane</keyword>
<dbReference type="EMBL" id="CP017703">
    <property type="protein sequence ID" value="ASS90836.1"/>
    <property type="molecule type" value="Genomic_DNA"/>
</dbReference>
<evidence type="ECO:0000256" key="1">
    <source>
        <dbReference type="SAM" id="Phobius"/>
    </source>
</evidence>
<evidence type="ECO:0000313" key="3">
    <source>
        <dbReference type="Proteomes" id="UP000214606"/>
    </source>
</evidence>
<dbReference type="KEGG" id="apak:AP3564_11925"/>
<keyword evidence="1" id="KW-0472">Membrane</keyword>
<gene>
    <name evidence="2" type="ORF">AP3564_11925</name>
</gene>
<evidence type="ECO:0008006" key="4">
    <source>
        <dbReference type="Google" id="ProtNLM"/>
    </source>
</evidence>